<dbReference type="Gene3D" id="3.40.630.30">
    <property type="match status" value="1"/>
</dbReference>
<dbReference type="PROSITE" id="PS51186">
    <property type="entry name" value="GNAT"/>
    <property type="match status" value="1"/>
</dbReference>
<proteinExistence type="predicted"/>
<evidence type="ECO:0000313" key="3">
    <source>
        <dbReference type="EMBL" id="SFH65778.1"/>
    </source>
</evidence>
<name>A0A1I3BTY5_9RHOB</name>
<dbReference type="OrthoDB" id="9804153at2"/>
<evidence type="ECO:0000313" key="4">
    <source>
        <dbReference type="Proteomes" id="UP000199377"/>
    </source>
</evidence>
<gene>
    <name evidence="3" type="ORF">SAMN05216258_101342</name>
</gene>
<feature type="compositionally biased region" description="Basic and acidic residues" evidence="1">
    <location>
        <begin position="144"/>
        <end position="165"/>
    </location>
</feature>
<reference evidence="3 4" key="1">
    <citation type="submission" date="2016-10" db="EMBL/GenBank/DDBJ databases">
        <authorList>
            <person name="de Groot N.N."/>
        </authorList>
    </citation>
    <scope>NUCLEOTIDE SEQUENCE [LARGE SCALE GENOMIC DNA]</scope>
    <source>
        <strain evidence="3 4">CGMCC 1.11030</strain>
    </source>
</reference>
<keyword evidence="3" id="KW-0808">Transferase</keyword>
<dbReference type="Pfam" id="PF13302">
    <property type="entry name" value="Acetyltransf_3"/>
    <property type="match status" value="1"/>
</dbReference>
<dbReference type="EMBL" id="FOQH01000001">
    <property type="protein sequence ID" value="SFH65778.1"/>
    <property type="molecule type" value="Genomic_DNA"/>
</dbReference>
<accession>A0A1I3BTY5</accession>
<dbReference type="InterPro" id="IPR051531">
    <property type="entry name" value="N-acetyltransferase"/>
</dbReference>
<dbReference type="GO" id="GO:0016747">
    <property type="term" value="F:acyltransferase activity, transferring groups other than amino-acyl groups"/>
    <property type="evidence" value="ECO:0007669"/>
    <property type="project" value="InterPro"/>
</dbReference>
<protein>
    <submittedName>
        <fullName evidence="3">Protein N-acetyltransferase, RimJ/RimL family</fullName>
    </submittedName>
</protein>
<dbReference type="SUPFAM" id="SSF55729">
    <property type="entry name" value="Acyl-CoA N-acyltransferases (Nat)"/>
    <property type="match status" value="1"/>
</dbReference>
<dbReference type="Proteomes" id="UP000199377">
    <property type="component" value="Unassembled WGS sequence"/>
</dbReference>
<evidence type="ECO:0000259" key="2">
    <source>
        <dbReference type="PROSITE" id="PS51186"/>
    </source>
</evidence>
<dbReference type="PANTHER" id="PTHR43792">
    <property type="entry name" value="GNAT FAMILY, PUTATIVE (AFU_ORTHOLOGUE AFUA_3G00765)-RELATED-RELATED"/>
    <property type="match status" value="1"/>
</dbReference>
<feature type="domain" description="N-acetyltransferase" evidence="2">
    <location>
        <begin position="15"/>
        <end position="171"/>
    </location>
</feature>
<dbReference type="RefSeq" id="WP_092857180.1">
    <property type="nucleotide sequence ID" value="NZ_FOQH01000001.1"/>
</dbReference>
<dbReference type="STRING" id="1114924.SAMN05216258_101342"/>
<organism evidence="3 4">
    <name type="scientific">Albimonas pacifica</name>
    <dbReference type="NCBI Taxonomy" id="1114924"/>
    <lineage>
        <taxon>Bacteria</taxon>
        <taxon>Pseudomonadati</taxon>
        <taxon>Pseudomonadota</taxon>
        <taxon>Alphaproteobacteria</taxon>
        <taxon>Rhodobacterales</taxon>
        <taxon>Paracoccaceae</taxon>
        <taxon>Albimonas</taxon>
    </lineage>
</organism>
<evidence type="ECO:0000256" key="1">
    <source>
        <dbReference type="SAM" id="MobiDB-lite"/>
    </source>
</evidence>
<dbReference type="PANTHER" id="PTHR43792:SF1">
    <property type="entry name" value="N-ACETYLTRANSFERASE DOMAIN-CONTAINING PROTEIN"/>
    <property type="match status" value="1"/>
</dbReference>
<dbReference type="InterPro" id="IPR000182">
    <property type="entry name" value="GNAT_dom"/>
</dbReference>
<dbReference type="AlphaFoldDB" id="A0A1I3BTY5"/>
<sequence length="178" mass="19155">MGPGSRGPIFETARLRLRPRGPQDLTACLAMDREPETTRWIAGPWADPEAHAAFLRARIEAEHGEGLGYWVVVPREAPERFLGWVMLTPDGAGEIEIGWRLSRAARGGGVATEAALPVARHAVETLGLARIVADIMPGNAGSRRVAEKIGMRPRPEESPDPDHLRHVLTAADLPGAGA</sequence>
<dbReference type="InterPro" id="IPR016181">
    <property type="entry name" value="Acyl_CoA_acyltransferase"/>
</dbReference>
<keyword evidence="4" id="KW-1185">Reference proteome</keyword>
<feature type="region of interest" description="Disordered" evidence="1">
    <location>
        <begin position="143"/>
        <end position="178"/>
    </location>
</feature>